<dbReference type="RefSeq" id="WP_264727447.1">
    <property type="nucleotide sequence ID" value="NZ_JAPDMX010000028.1"/>
</dbReference>
<proteinExistence type="predicted"/>
<sequence length="176" mass="19758">MTKSHELLNALAKAVYVGGGIHSATELAFMLSESCNPAFRKFLGDCIKKGLLRRVVKGCYESVITSPEPDTAIYKIIKKLRSGVLNYISLETQLSHTGDISQVLIYRVTIVTKGRSGCFDTPYGVVEFTHTKKPVEQIAPNLYFDPNIKMYRAHKEQAIADLKHCQRNLHMLESQI</sequence>
<gene>
    <name evidence="1" type="ORF">OHT75_13520</name>
</gene>
<reference evidence="1" key="1">
    <citation type="submission" date="2022-10" db="EMBL/GenBank/DDBJ databases">
        <title>Shewanella flava sp. nov, isolated from the estuary of the Fenhe River into the Yellow River.</title>
        <authorList>
            <person name="Li Y."/>
        </authorList>
    </citation>
    <scope>NUCLEOTIDE SEQUENCE</scope>
    <source>
        <strain evidence="1">FYR11-62</strain>
    </source>
</reference>
<keyword evidence="2" id="KW-1185">Reference proteome</keyword>
<dbReference type="InterPro" id="IPR059220">
    <property type="entry name" value="AbiEi"/>
</dbReference>
<protein>
    <submittedName>
        <fullName evidence="1">Uncharacterized protein</fullName>
    </submittedName>
</protein>
<name>A0ABT3IBR5_9GAMM</name>
<accession>A0ABT3IBR5</accession>
<dbReference type="Proteomes" id="UP001163714">
    <property type="component" value="Unassembled WGS sequence"/>
</dbReference>
<dbReference type="EMBL" id="JAPDMX010000028">
    <property type="protein sequence ID" value="MCW3173500.1"/>
    <property type="molecule type" value="Genomic_DNA"/>
</dbReference>
<dbReference type="NCBIfam" id="NF047376">
    <property type="entry name" value="TAA_AbiEi"/>
    <property type="match status" value="1"/>
</dbReference>
<organism evidence="1 2">
    <name type="scientific">Shewanella subflava</name>
    <dbReference type="NCBI Taxonomy" id="2986476"/>
    <lineage>
        <taxon>Bacteria</taxon>
        <taxon>Pseudomonadati</taxon>
        <taxon>Pseudomonadota</taxon>
        <taxon>Gammaproteobacteria</taxon>
        <taxon>Alteromonadales</taxon>
        <taxon>Shewanellaceae</taxon>
        <taxon>Shewanella</taxon>
    </lineage>
</organism>
<comment type="caution">
    <text evidence="1">The sequence shown here is derived from an EMBL/GenBank/DDBJ whole genome shotgun (WGS) entry which is preliminary data.</text>
</comment>
<evidence type="ECO:0000313" key="2">
    <source>
        <dbReference type="Proteomes" id="UP001163714"/>
    </source>
</evidence>
<evidence type="ECO:0000313" key="1">
    <source>
        <dbReference type="EMBL" id="MCW3173500.1"/>
    </source>
</evidence>